<dbReference type="InterPro" id="IPR032806">
    <property type="entry name" value="YbfD_N"/>
</dbReference>
<name>A0ABS7DIK5_9GAMM</name>
<proteinExistence type="predicted"/>
<sequence>MALRDAVEVMMGKLVVTDTRQKVKVKYPLLPTLFGIIIAWVCGNNSCVAVADYWEDNRDFLKESIPGFPDHNISHDTVNRLLSVIKMSELQDFYISQLKEKRL</sequence>
<evidence type="ECO:0000313" key="3">
    <source>
        <dbReference type="Proteomes" id="UP000731465"/>
    </source>
</evidence>
<dbReference type="RefSeq" id="WP_219938361.1">
    <property type="nucleotide sequence ID" value="NZ_JAGFNY010000060.1"/>
</dbReference>
<feature type="domain" description="H repeat-associated protein N-terminal" evidence="1">
    <location>
        <begin position="16"/>
        <end position="95"/>
    </location>
</feature>
<dbReference type="EMBL" id="JAGFNY010000060">
    <property type="protein sequence ID" value="MBW7571122.1"/>
    <property type="molecule type" value="Genomic_DNA"/>
</dbReference>
<organism evidence="2 3">
    <name type="scientific">Succinivibrio faecicola</name>
    <dbReference type="NCBI Taxonomy" id="2820300"/>
    <lineage>
        <taxon>Bacteria</taxon>
        <taxon>Pseudomonadati</taxon>
        <taxon>Pseudomonadota</taxon>
        <taxon>Gammaproteobacteria</taxon>
        <taxon>Aeromonadales</taxon>
        <taxon>Succinivibrionaceae</taxon>
        <taxon>Succinivibrio</taxon>
    </lineage>
</organism>
<accession>A0ABS7DIK5</accession>
<reference evidence="2 3" key="1">
    <citation type="submission" date="2021-03" db="EMBL/GenBank/DDBJ databases">
        <title>Succinivibrio sp. nov. isolated from feces of cow.</title>
        <authorList>
            <person name="Choi J.-Y."/>
        </authorList>
    </citation>
    <scope>NUCLEOTIDE SEQUENCE [LARGE SCALE GENOMIC DNA]</scope>
    <source>
        <strain evidence="2 3">AGMB01872</strain>
    </source>
</reference>
<evidence type="ECO:0000259" key="1">
    <source>
        <dbReference type="Pfam" id="PF13808"/>
    </source>
</evidence>
<comment type="caution">
    <text evidence="2">The sequence shown here is derived from an EMBL/GenBank/DDBJ whole genome shotgun (WGS) entry which is preliminary data.</text>
</comment>
<dbReference type="Proteomes" id="UP000731465">
    <property type="component" value="Unassembled WGS sequence"/>
</dbReference>
<protein>
    <submittedName>
        <fullName evidence="2">Transposase family protein</fullName>
    </submittedName>
</protein>
<keyword evidence="3" id="KW-1185">Reference proteome</keyword>
<evidence type="ECO:0000313" key="2">
    <source>
        <dbReference type="EMBL" id="MBW7571122.1"/>
    </source>
</evidence>
<dbReference type="Pfam" id="PF13808">
    <property type="entry name" value="DDE_Tnp_1_assoc"/>
    <property type="match status" value="1"/>
</dbReference>
<gene>
    <name evidence="2" type="ORF">J5V48_09485</name>
</gene>